<keyword evidence="1" id="KW-0808">Transferase</keyword>
<evidence type="ECO:0000313" key="2">
    <source>
        <dbReference type="Proteomes" id="UP000076586"/>
    </source>
</evidence>
<dbReference type="STRING" id="681398.PJIAN_2142"/>
<proteinExistence type="predicted"/>
<sequence length="266" mass="30771">MYGYLNSMNRTFAIKSYLLYLLRARHKKGYGIHSPFVFNLLNSVFYEQSPYYCYESIEDLREKLKSSKDLIDVTDHGTGGYTKRRICDIARKSVKRTQYAQLLFRLANCNRSSSILELGTCLGLTTLYLSQVNSNGKVVTIDADENLCRLALNNFKELSADNIELCKGKVDDVLPGILEKLPSLDFVFFDANHTREATLKYFEMCLPKTHKSSIFVFDDIYRSQEMSLAWQQIIQHPDVRLSIDIFEMGIVFFNTDLFKQDYIVAF</sequence>
<accession>A0A170ZE98</accession>
<dbReference type="CDD" id="cd02440">
    <property type="entry name" value="AdoMet_MTases"/>
    <property type="match status" value="1"/>
</dbReference>
<organism evidence="1 2">
    <name type="scientific">Paludibacter jiangxiensis</name>
    <dbReference type="NCBI Taxonomy" id="681398"/>
    <lineage>
        <taxon>Bacteria</taxon>
        <taxon>Pseudomonadati</taxon>
        <taxon>Bacteroidota</taxon>
        <taxon>Bacteroidia</taxon>
        <taxon>Bacteroidales</taxon>
        <taxon>Paludibacteraceae</taxon>
        <taxon>Paludibacter</taxon>
    </lineage>
</organism>
<reference evidence="2" key="1">
    <citation type="submission" date="2016-04" db="EMBL/GenBank/DDBJ databases">
        <title>Draft genome sequence of Paludibacter jiangxiensis strain NM7.</title>
        <authorList>
            <person name="Qiu Y."/>
            <person name="Matsuura N."/>
            <person name="Ohashi A."/>
            <person name="Tourlousse M.D."/>
            <person name="Sekiguchi Y."/>
        </authorList>
    </citation>
    <scope>NUCLEOTIDE SEQUENCE [LARGE SCALE GENOMIC DNA]</scope>
    <source>
        <strain evidence="2">NM7</strain>
    </source>
</reference>
<dbReference type="Proteomes" id="UP000076586">
    <property type="component" value="Unassembled WGS sequence"/>
</dbReference>
<reference evidence="2" key="2">
    <citation type="journal article" date="2017" name="Genome Announc.">
        <title>Draft genome sequence of Paludibacter jiangxiensis NM7(T), a propionate-producing fermentative bacterium.</title>
        <authorList>
            <person name="Qiu Y.-L."/>
            <person name="Tourlousse D.M."/>
            <person name="Matsuura N."/>
            <person name="Ohashi A."/>
            <person name="Sekiguchi Y."/>
        </authorList>
    </citation>
    <scope>NUCLEOTIDE SEQUENCE [LARGE SCALE GENOMIC DNA]</scope>
    <source>
        <strain evidence="2">NM7</strain>
    </source>
</reference>
<evidence type="ECO:0000313" key="1">
    <source>
        <dbReference type="EMBL" id="GAT62583.1"/>
    </source>
</evidence>
<gene>
    <name evidence="1" type="ORF">PJIAN_2142</name>
</gene>
<keyword evidence="2" id="KW-1185">Reference proteome</keyword>
<dbReference type="Gene3D" id="3.40.50.150">
    <property type="entry name" value="Vaccinia Virus protein VP39"/>
    <property type="match status" value="1"/>
</dbReference>
<dbReference type="GO" id="GO:0008168">
    <property type="term" value="F:methyltransferase activity"/>
    <property type="evidence" value="ECO:0007669"/>
    <property type="project" value="UniProtKB-KW"/>
</dbReference>
<dbReference type="AlphaFoldDB" id="A0A170ZE98"/>
<keyword evidence="1" id="KW-0489">Methyltransferase</keyword>
<comment type="caution">
    <text evidence="1">The sequence shown here is derived from an EMBL/GenBank/DDBJ whole genome shotgun (WGS) entry which is preliminary data.</text>
</comment>
<name>A0A170ZE98_9BACT</name>
<dbReference type="GO" id="GO:0032259">
    <property type="term" value="P:methylation"/>
    <property type="evidence" value="ECO:0007669"/>
    <property type="project" value="UniProtKB-KW"/>
</dbReference>
<dbReference type="Pfam" id="PF13578">
    <property type="entry name" value="Methyltransf_24"/>
    <property type="match status" value="1"/>
</dbReference>
<dbReference type="InterPro" id="IPR029063">
    <property type="entry name" value="SAM-dependent_MTases_sf"/>
</dbReference>
<dbReference type="EMBL" id="BDCR01000002">
    <property type="protein sequence ID" value="GAT62583.1"/>
    <property type="molecule type" value="Genomic_DNA"/>
</dbReference>
<protein>
    <submittedName>
        <fullName evidence="1">Methyltransferase domain-containing protein</fullName>
    </submittedName>
</protein>
<dbReference type="SUPFAM" id="SSF53335">
    <property type="entry name" value="S-adenosyl-L-methionine-dependent methyltransferases"/>
    <property type="match status" value="1"/>
</dbReference>